<organism evidence="7 8">
    <name type="scientific">Paraburkholderia piptadeniae</name>
    <dbReference type="NCBI Taxonomy" id="1701573"/>
    <lineage>
        <taxon>Bacteria</taxon>
        <taxon>Pseudomonadati</taxon>
        <taxon>Pseudomonadota</taxon>
        <taxon>Betaproteobacteria</taxon>
        <taxon>Burkholderiales</taxon>
        <taxon>Burkholderiaceae</taxon>
        <taxon>Paraburkholderia</taxon>
    </lineage>
</organism>
<evidence type="ECO:0000256" key="3">
    <source>
        <dbReference type="ARBA" id="ARBA00022630"/>
    </source>
</evidence>
<keyword evidence="5" id="KW-0249">Electron transport</keyword>
<dbReference type="SMART" id="SM00900">
    <property type="entry name" value="FMN_bind"/>
    <property type="match status" value="1"/>
</dbReference>
<dbReference type="Proteomes" id="UP000195569">
    <property type="component" value="Unassembled WGS sequence"/>
</dbReference>
<name>A0A1N7SVI2_9BURK</name>
<gene>
    <name evidence="7" type="ORF">BN2476_1190023</name>
</gene>
<keyword evidence="1" id="KW-0813">Transport</keyword>
<dbReference type="OrthoDB" id="9778782at2"/>
<proteinExistence type="predicted"/>
<dbReference type="GO" id="GO:0022900">
    <property type="term" value="P:electron transport chain"/>
    <property type="evidence" value="ECO:0007669"/>
    <property type="project" value="InterPro"/>
</dbReference>
<dbReference type="PANTHER" id="PTHR36118:SF1">
    <property type="entry name" value="ION-TRANSLOCATING OXIDOREDUCTASE COMPLEX SUBUNIT G"/>
    <property type="match status" value="1"/>
</dbReference>
<comment type="caution">
    <text evidence="7">The sequence shown here is derived from an EMBL/GenBank/DDBJ whole genome shotgun (WGS) entry which is preliminary data.</text>
</comment>
<keyword evidence="4" id="KW-0288">FMN</keyword>
<sequence>MIRDEAHWAPLVMLAAVAGVAPTTVFGADYLSVTQAQKSMFPSATEFVVSPVALTEEQRKALSAQAGTRVNPAQWTVFAAKSGDGLLGYVITDAVIGKFQLISYAVAFGADGAIRDVEILSYREEHGGEIRTHAWRRQFEGKTASVPLHIGEDIQSISGATMSCTHVTEGIRRLAVYVDTMLAGK</sequence>
<evidence type="ECO:0000256" key="4">
    <source>
        <dbReference type="ARBA" id="ARBA00022643"/>
    </source>
</evidence>
<evidence type="ECO:0000313" key="7">
    <source>
        <dbReference type="EMBL" id="SIT51395.1"/>
    </source>
</evidence>
<keyword evidence="8" id="KW-1185">Reference proteome</keyword>
<dbReference type="PANTHER" id="PTHR36118">
    <property type="entry name" value="ION-TRANSLOCATING OXIDOREDUCTASE COMPLEX SUBUNIT G"/>
    <property type="match status" value="1"/>
</dbReference>
<dbReference type="InterPro" id="IPR010209">
    <property type="entry name" value="Ion_transpt_RnfG/RsxG"/>
</dbReference>
<dbReference type="InterPro" id="IPR007329">
    <property type="entry name" value="FMN-bd"/>
</dbReference>
<dbReference type="RefSeq" id="WP_087739876.1">
    <property type="nucleotide sequence ID" value="NZ_CYGY02000119.1"/>
</dbReference>
<dbReference type="Pfam" id="PF04205">
    <property type="entry name" value="FMN_bind"/>
    <property type="match status" value="1"/>
</dbReference>
<keyword evidence="3" id="KW-0285">Flavoprotein</keyword>
<keyword evidence="2" id="KW-0597">Phosphoprotein</keyword>
<accession>A0A1N7SVI2</accession>
<evidence type="ECO:0000313" key="8">
    <source>
        <dbReference type="Proteomes" id="UP000195569"/>
    </source>
</evidence>
<dbReference type="GO" id="GO:0009055">
    <property type="term" value="F:electron transfer activity"/>
    <property type="evidence" value="ECO:0007669"/>
    <property type="project" value="InterPro"/>
</dbReference>
<evidence type="ECO:0000256" key="1">
    <source>
        <dbReference type="ARBA" id="ARBA00022448"/>
    </source>
</evidence>
<protein>
    <recommendedName>
        <fullName evidence="6">FMN-binding domain-containing protein</fullName>
    </recommendedName>
</protein>
<dbReference type="AlphaFoldDB" id="A0A1N7SVI2"/>
<dbReference type="GO" id="GO:0010181">
    <property type="term" value="F:FMN binding"/>
    <property type="evidence" value="ECO:0007669"/>
    <property type="project" value="InterPro"/>
</dbReference>
<feature type="domain" description="FMN-binding" evidence="6">
    <location>
        <begin position="97"/>
        <end position="178"/>
    </location>
</feature>
<evidence type="ECO:0000259" key="6">
    <source>
        <dbReference type="SMART" id="SM00900"/>
    </source>
</evidence>
<dbReference type="EMBL" id="CYGY02000119">
    <property type="protein sequence ID" value="SIT51395.1"/>
    <property type="molecule type" value="Genomic_DNA"/>
</dbReference>
<reference evidence="7" key="1">
    <citation type="submission" date="2016-12" db="EMBL/GenBank/DDBJ databases">
        <authorList>
            <person name="Moulin L."/>
        </authorList>
    </citation>
    <scope>NUCLEOTIDE SEQUENCE [LARGE SCALE GENOMIC DNA]</scope>
    <source>
        <strain evidence="7">STM 7183</strain>
    </source>
</reference>
<dbReference type="GO" id="GO:0005886">
    <property type="term" value="C:plasma membrane"/>
    <property type="evidence" value="ECO:0007669"/>
    <property type="project" value="InterPro"/>
</dbReference>
<evidence type="ECO:0000256" key="5">
    <source>
        <dbReference type="ARBA" id="ARBA00022982"/>
    </source>
</evidence>
<evidence type="ECO:0000256" key="2">
    <source>
        <dbReference type="ARBA" id="ARBA00022553"/>
    </source>
</evidence>